<dbReference type="Proteomes" id="UP001498421">
    <property type="component" value="Unassembled WGS sequence"/>
</dbReference>
<evidence type="ECO:0000313" key="1">
    <source>
        <dbReference type="EMBL" id="KAK7426020.1"/>
    </source>
</evidence>
<proteinExistence type="predicted"/>
<dbReference type="EMBL" id="JAZAVK010000072">
    <property type="protein sequence ID" value="KAK7426020.1"/>
    <property type="molecule type" value="Genomic_DNA"/>
</dbReference>
<accession>A0ABR1HZ06</accession>
<evidence type="ECO:0000313" key="2">
    <source>
        <dbReference type="Proteomes" id="UP001498421"/>
    </source>
</evidence>
<comment type="caution">
    <text evidence="1">The sequence shown here is derived from an EMBL/GenBank/DDBJ whole genome shotgun (WGS) entry which is preliminary data.</text>
</comment>
<protein>
    <submittedName>
        <fullName evidence="1">Uncharacterized protein</fullName>
    </submittedName>
</protein>
<sequence>MYYLAFFGAAKRIYQSDVSQFMEKDAGLLRRDLTLLRIAKTRVEIRKFDHYDEEHSERVRRFGRRWRTRYILRKDMRHPTEIGRGHQQLEEDFEVEDHVNFLYWFFGGYR</sequence>
<gene>
    <name evidence="1" type="ORF">QQZ08_007468</name>
</gene>
<keyword evidence="2" id="KW-1185">Reference proteome</keyword>
<name>A0ABR1HZ06_9HYPO</name>
<reference evidence="1 2" key="1">
    <citation type="journal article" date="2025" name="Microbiol. Resour. Announc.">
        <title>Draft genome sequences for Neonectria magnoliae and Neonectria punicea, canker pathogens of Liriodendron tulipifera and Acer saccharum in West Virginia.</title>
        <authorList>
            <person name="Petronek H.M."/>
            <person name="Kasson M.T."/>
            <person name="Metheny A.M."/>
            <person name="Stauder C.M."/>
            <person name="Lovett B."/>
            <person name="Lynch S.C."/>
            <person name="Garnas J.R."/>
            <person name="Kasson L.R."/>
            <person name="Stajich J.E."/>
        </authorList>
    </citation>
    <scope>NUCLEOTIDE SEQUENCE [LARGE SCALE GENOMIC DNA]</scope>
    <source>
        <strain evidence="1 2">NRRL 64651</strain>
    </source>
</reference>
<organism evidence="1 2">
    <name type="scientific">Neonectria magnoliae</name>
    <dbReference type="NCBI Taxonomy" id="2732573"/>
    <lineage>
        <taxon>Eukaryota</taxon>
        <taxon>Fungi</taxon>
        <taxon>Dikarya</taxon>
        <taxon>Ascomycota</taxon>
        <taxon>Pezizomycotina</taxon>
        <taxon>Sordariomycetes</taxon>
        <taxon>Hypocreomycetidae</taxon>
        <taxon>Hypocreales</taxon>
        <taxon>Nectriaceae</taxon>
        <taxon>Neonectria</taxon>
    </lineage>
</organism>